<name>A0A1G7MR76_9GAMM</name>
<dbReference type="Proteomes" id="UP000182413">
    <property type="component" value="Unassembled WGS sequence"/>
</dbReference>
<proteinExistence type="predicted"/>
<evidence type="ECO:0000313" key="2">
    <source>
        <dbReference type="EMBL" id="SDF63580.1"/>
    </source>
</evidence>
<gene>
    <name evidence="2" type="ORF">SAMN05216575_10998</name>
</gene>
<dbReference type="AlphaFoldDB" id="A0A1G7MR76"/>
<accession>A0A1G7MR76</accession>
<evidence type="ECO:0000313" key="3">
    <source>
        <dbReference type="Proteomes" id="UP000182413"/>
    </source>
</evidence>
<evidence type="ECO:0000256" key="1">
    <source>
        <dbReference type="SAM" id="MobiDB-lite"/>
    </source>
</evidence>
<organism evidence="2 3">
    <name type="scientific">Ectopseudomonas alcaliphila</name>
    <dbReference type="NCBI Taxonomy" id="101564"/>
    <lineage>
        <taxon>Bacteria</taxon>
        <taxon>Pseudomonadati</taxon>
        <taxon>Pseudomonadota</taxon>
        <taxon>Gammaproteobacteria</taxon>
        <taxon>Pseudomonadales</taxon>
        <taxon>Pseudomonadaceae</taxon>
        <taxon>Ectopseudomonas</taxon>
    </lineage>
</organism>
<feature type="region of interest" description="Disordered" evidence="1">
    <location>
        <begin position="44"/>
        <end position="63"/>
    </location>
</feature>
<dbReference type="EMBL" id="FNAE01000009">
    <property type="protein sequence ID" value="SDF63580.1"/>
    <property type="molecule type" value="Genomic_DNA"/>
</dbReference>
<sequence>MQQTQHTSAQVLLHPACTTNPAAVRAVQQATGRFVVLEGGRPTLKQPQTLPAFEDFGPWGGAA</sequence>
<protein>
    <submittedName>
        <fullName evidence="2">Uncharacterized protein</fullName>
    </submittedName>
</protein>
<reference evidence="2 3" key="1">
    <citation type="submission" date="2016-10" db="EMBL/GenBank/DDBJ databases">
        <authorList>
            <person name="de Groot N.N."/>
        </authorList>
    </citation>
    <scope>NUCLEOTIDE SEQUENCE [LARGE SCALE GENOMIC DNA]</scope>
    <source>
        <strain evidence="2 3">JCM 10630</strain>
    </source>
</reference>